<sequence>MFQKLSPEKRDSTTDLPFVLNLRIEMSAQKYRVLDYAHPTSGELARLLLQHAGAEYEHDEADPSPDALYQAEQAAPFGVLPVLFVDGKVVAQGQGISRYLAREFGLCGSSSEESAACDMVMDGLGAMFARIRGANFAALEPQKQMSLVKQMLSDDVPRFLDQFERLLDHSPTGRHFVGEQLTWADLGVALTLAGMRLRRPSLLAGHPRLAAFLEEVGGREEVARFVDAELAPAAILRKNSV</sequence>
<dbReference type="InterPro" id="IPR050213">
    <property type="entry name" value="GST_superfamily"/>
</dbReference>
<dbReference type="PROSITE" id="PS50404">
    <property type="entry name" value="GST_NTER"/>
    <property type="match status" value="1"/>
</dbReference>
<dbReference type="Gene3D" id="3.40.30.10">
    <property type="entry name" value="Glutaredoxin"/>
    <property type="match status" value="1"/>
</dbReference>
<dbReference type="InterPro" id="IPR036282">
    <property type="entry name" value="Glutathione-S-Trfase_C_sf"/>
</dbReference>
<evidence type="ECO:0000259" key="6">
    <source>
        <dbReference type="PROSITE" id="PS50405"/>
    </source>
</evidence>
<gene>
    <name evidence="7" type="ORF">JTE90_005197</name>
</gene>
<keyword evidence="8" id="KW-1185">Reference proteome</keyword>
<name>A0AAV6UJK0_9ARAC</name>
<feature type="domain" description="GST N-terminal" evidence="5">
    <location>
        <begin position="29"/>
        <end position="108"/>
    </location>
</feature>
<dbReference type="PANTHER" id="PTHR11571:SF224">
    <property type="entry name" value="HEMATOPOIETIC PROSTAGLANDIN D SYNTHASE"/>
    <property type="match status" value="1"/>
</dbReference>
<dbReference type="PROSITE" id="PS50405">
    <property type="entry name" value="GST_CTER"/>
    <property type="match status" value="1"/>
</dbReference>
<protein>
    <recommendedName>
        <fullName evidence="1">glutathione transferase</fullName>
        <ecNumber evidence="1">2.5.1.18</ecNumber>
    </recommendedName>
</protein>
<dbReference type="Proteomes" id="UP000827092">
    <property type="component" value="Unassembled WGS sequence"/>
</dbReference>
<dbReference type="InterPro" id="IPR004046">
    <property type="entry name" value="GST_C"/>
</dbReference>
<comment type="similarity">
    <text evidence="3">Belongs to the GST superfamily. Sigma family.</text>
</comment>
<evidence type="ECO:0000256" key="4">
    <source>
        <dbReference type="ARBA" id="ARBA00047960"/>
    </source>
</evidence>
<reference evidence="7 8" key="1">
    <citation type="journal article" date="2022" name="Nat. Ecol. Evol.">
        <title>A masculinizing supergene underlies an exaggerated male reproductive morph in a spider.</title>
        <authorList>
            <person name="Hendrickx F."/>
            <person name="De Corte Z."/>
            <person name="Sonet G."/>
            <person name="Van Belleghem S.M."/>
            <person name="Kostlbacher S."/>
            <person name="Vangestel C."/>
        </authorList>
    </citation>
    <scope>NUCLEOTIDE SEQUENCE [LARGE SCALE GENOMIC DNA]</scope>
    <source>
        <strain evidence="7">W744_W776</strain>
    </source>
</reference>
<evidence type="ECO:0000256" key="3">
    <source>
        <dbReference type="ARBA" id="ARBA00038317"/>
    </source>
</evidence>
<evidence type="ECO:0000259" key="5">
    <source>
        <dbReference type="PROSITE" id="PS50404"/>
    </source>
</evidence>
<evidence type="ECO:0000313" key="8">
    <source>
        <dbReference type="Proteomes" id="UP000827092"/>
    </source>
</evidence>
<dbReference type="GO" id="GO:0004364">
    <property type="term" value="F:glutathione transferase activity"/>
    <property type="evidence" value="ECO:0007669"/>
    <property type="project" value="UniProtKB-EC"/>
</dbReference>
<dbReference type="EC" id="2.5.1.18" evidence="1"/>
<dbReference type="AlphaFoldDB" id="A0AAV6UJK0"/>
<dbReference type="EMBL" id="JAFNEN010000368">
    <property type="protein sequence ID" value="KAG8184582.1"/>
    <property type="molecule type" value="Genomic_DNA"/>
</dbReference>
<evidence type="ECO:0000256" key="1">
    <source>
        <dbReference type="ARBA" id="ARBA00012452"/>
    </source>
</evidence>
<proteinExistence type="inferred from homology"/>
<comment type="caution">
    <text evidence="7">The sequence shown here is derived from an EMBL/GenBank/DDBJ whole genome shotgun (WGS) entry which is preliminary data.</text>
</comment>
<dbReference type="PANTHER" id="PTHR11571">
    <property type="entry name" value="GLUTATHIONE S-TRANSFERASE"/>
    <property type="match status" value="1"/>
</dbReference>
<evidence type="ECO:0000313" key="7">
    <source>
        <dbReference type="EMBL" id="KAG8184582.1"/>
    </source>
</evidence>
<dbReference type="InterPro" id="IPR040079">
    <property type="entry name" value="Glutathione_S-Trfase"/>
</dbReference>
<dbReference type="Pfam" id="PF02798">
    <property type="entry name" value="GST_N"/>
    <property type="match status" value="1"/>
</dbReference>
<feature type="domain" description="GST C-terminal" evidence="6">
    <location>
        <begin position="110"/>
        <end position="236"/>
    </location>
</feature>
<dbReference type="Pfam" id="PF14497">
    <property type="entry name" value="GST_C_3"/>
    <property type="match status" value="1"/>
</dbReference>
<dbReference type="InterPro" id="IPR036249">
    <property type="entry name" value="Thioredoxin-like_sf"/>
</dbReference>
<dbReference type="SFLD" id="SFLDS00019">
    <property type="entry name" value="Glutathione_Transferase_(cytos"/>
    <property type="match status" value="1"/>
</dbReference>
<dbReference type="SUPFAM" id="SSF52833">
    <property type="entry name" value="Thioredoxin-like"/>
    <property type="match status" value="1"/>
</dbReference>
<accession>A0AAV6UJK0</accession>
<dbReference type="SUPFAM" id="SSF47616">
    <property type="entry name" value="GST C-terminal domain-like"/>
    <property type="match status" value="1"/>
</dbReference>
<evidence type="ECO:0000256" key="2">
    <source>
        <dbReference type="ARBA" id="ARBA00022679"/>
    </source>
</evidence>
<dbReference type="InterPro" id="IPR010987">
    <property type="entry name" value="Glutathione-S-Trfase_C-like"/>
</dbReference>
<dbReference type="Gene3D" id="1.20.1050.10">
    <property type="match status" value="1"/>
</dbReference>
<dbReference type="CDD" id="cd03192">
    <property type="entry name" value="GST_C_Sigma_like"/>
    <property type="match status" value="1"/>
</dbReference>
<dbReference type="InterPro" id="IPR004045">
    <property type="entry name" value="Glutathione_S-Trfase_N"/>
</dbReference>
<dbReference type="GO" id="GO:0006749">
    <property type="term" value="P:glutathione metabolic process"/>
    <property type="evidence" value="ECO:0007669"/>
    <property type="project" value="TreeGrafter"/>
</dbReference>
<keyword evidence="2" id="KW-0808">Transferase</keyword>
<comment type="catalytic activity">
    <reaction evidence="4">
        <text>RX + glutathione = an S-substituted glutathione + a halide anion + H(+)</text>
        <dbReference type="Rhea" id="RHEA:16437"/>
        <dbReference type="ChEBI" id="CHEBI:15378"/>
        <dbReference type="ChEBI" id="CHEBI:16042"/>
        <dbReference type="ChEBI" id="CHEBI:17792"/>
        <dbReference type="ChEBI" id="CHEBI:57925"/>
        <dbReference type="ChEBI" id="CHEBI:90779"/>
        <dbReference type="EC" id="2.5.1.18"/>
    </reaction>
</comment>
<organism evidence="7 8">
    <name type="scientific">Oedothorax gibbosus</name>
    <dbReference type="NCBI Taxonomy" id="931172"/>
    <lineage>
        <taxon>Eukaryota</taxon>
        <taxon>Metazoa</taxon>
        <taxon>Ecdysozoa</taxon>
        <taxon>Arthropoda</taxon>
        <taxon>Chelicerata</taxon>
        <taxon>Arachnida</taxon>
        <taxon>Araneae</taxon>
        <taxon>Araneomorphae</taxon>
        <taxon>Entelegynae</taxon>
        <taxon>Araneoidea</taxon>
        <taxon>Linyphiidae</taxon>
        <taxon>Erigoninae</taxon>
        <taxon>Oedothorax</taxon>
    </lineage>
</organism>